<evidence type="ECO:0000313" key="2">
    <source>
        <dbReference type="Proteomes" id="UP001229421"/>
    </source>
</evidence>
<dbReference type="Proteomes" id="UP001229421">
    <property type="component" value="Unassembled WGS sequence"/>
</dbReference>
<dbReference type="AlphaFoldDB" id="A0AAD8NGW5"/>
<accession>A0AAD8NGW5</accession>
<name>A0AAD8NGW5_TARER</name>
<keyword evidence="2" id="KW-1185">Reference proteome</keyword>
<evidence type="ECO:0000313" key="1">
    <source>
        <dbReference type="EMBL" id="KAK1407598.1"/>
    </source>
</evidence>
<sequence>MEEDLINASKRWRNPRFKVVSTEKCSLTTSTVLCQLHLHLQSCNSHSICQTTYFFHSDSYDVTVFFDKDQQNSCFPVRY</sequence>
<gene>
    <name evidence="1" type="ORF">QVD17_39218</name>
</gene>
<dbReference type="EMBL" id="JAUHHV010000011">
    <property type="protein sequence ID" value="KAK1407598.1"/>
    <property type="molecule type" value="Genomic_DNA"/>
</dbReference>
<reference evidence="1" key="1">
    <citation type="journal article" date="2023" name="bioRxiv">
        <title>Improved chromosome-level genome assembly for marigold (Tagetes erecta).</title>
        <authorList>
            <person name="Jiang F."/>
            <person name="Yuan L."/>
            <person name="Wang S."/>
            <person name="Wang H."/>
            <person name="Xu D."/>
            <person name="Wang A."/>
            <person name="Fan W."/>
        </authorList>
    </citation>
    <scope>NUCLEOTIDE SEQUENCE</scope>
    <source>
        <strain evidence="1">WSJ</strain>
        <tissue evidence="1">Leaf</tissue>
    </source>
</reference>
<proteinExistence type="predicted"/>
<protein>
    <submittedName>
        <fullName evidence="1">Uncharacterized protein</fullName>
    </submittedName>
</protein>
<organism evidence="1 2">
    <name type="scientific">Tagetes erecta</name>
    <name type="common">African marigold</name>
    <dbReference type="NCBI Taxonomy" id="13708"/>
    <lineage>
        <taxon>Eukaryota</taxon>
        <taxon>Viridiplantae</taxon>
        <taxon>Streptophyta</taxon>
        <taxon>Embryophyta</taxon>
        <taxon>Tracheophyta</taxon>
        <taxon>Spermatophyta</taxon>
        <taxon>Magnoliopsida</taxon>
        <taxon>eudicotyledons</taxon>
        <taxon>Gunneridae</taxon>
        <taxon>Pentapetalae</taxon>
        <taxon>asterids</taxon>
        <taxon>campanulids</taxon>
        <taxon>Asterales</taxon>
        <taxon>Asteraceae</taxon>
        <taxon>Asteroideae</taxon>
        <taxon>Heliantheae alliance</taxon>
        <taxon>Tageteae</taxon>
        <taxon>Tagetes</taxon>
    </lineage>
</organism>
<comment type="caution">
    <text evidence="1">The sequence shown here is derived from an EMBL/GenBank/DDBJ whole genome shotgun (WGS) entry which is preliminary data.</text>
</comment>